<dbReference type="GO" id="GO:0008688">
    <property type="term" value="F:3-(3-hydroxyphenyl)propionate hydroxylase activity"/>
    <property type="evidence" value="ECO:0007669"/>
    <property type="project" value="TreeGrafter"/>
</dbReference>
<dbReference type="Gene3D" id="3.30.9.10">
    <property type="entry name" value="D-Amino Acid Oxidase, subunit A, domain 2"/>
    <property type="match status" value="1"/>
</dbReference>
<dbReference type="Pfam" id="PF01494">
    <property type="entry name" value="FAD_binding_3"/>
    <property type="match status" value="1"/>
</dbReference>
<protein>
    <submittedName>
        <fullName evidence="3">3-(3-hydroxy-phenyl)propionate hydroxylase</fullName>
        <ecNumber evidence="3">1.14.13.-</ecNumber>
    </submittedName>
</protein>
<dbReference type="PANTHER" id="PTHR43476">
    <property type="entry name" value="3-(3-HYDROXY-PHENYL)PROPIONATE/3-HYDROXYCINNAMIC ACID HYDROXYLASE"/>
    <property type="match status" value="1"/>
</dbReference>
<dbReference type="SUPFAM" id="SSF51905">
    <property type="entry name" value="FAD/NAD(P)-binding domain"/>
    <property type="match status" value="1"/>
</dbReference>
<dbReference type="EMBL" id="CAADHY010000015">
    <property type="protein sequence ID" value="VFR21760.1"/>
    <property type="molecule type" value="Genomic_DNA"/>
</dbReference>
<evidence type="ECO:0000313" key="3">
    <source>
        <dbReference type="EMBL" id="VFR21760.1"/>
    </source>
</evidence>
<reference evidence="3" key="1">
    <citation type="submission" date="2019-03" db="EMBL/GenBank/DDBJ databases">
        <authorList>
            <person name="Danneels B."/>
        </authorList>
    </citation>
    <scope>NUCLEOTIDE SEQUENCE</scope>
</reference>
<dbReference type="GO" id="GO:0071949">
    <property type="term" value="F:FAD binding"/>
    <property type="evidence" value="ECO:0007669"/>
    <property type="project" value="InterPro"/>
</dbReference>
<dbReference type="EC" id="1.14.13.-" evidence="3"/>
<keyword evidence="1 3" id="KW-0560">Oxidoreductase</keyword>
<organism evidence="3">
    <name type="scientific">plant metagenome</name>
    <dbReference type="NCBI Taxonomy" id="1297885"/>
    <lineage>
        <taxon>unclassified sequences</taxon>
        <taxon>metagenomes</taxon>
        <taxon>organismal metagenomes</taxon>
    </lineage>
</organism>
<dbReference type="InterPro" id="IPR002938">
    <property type="entry name" value="FAD-bd"/>
</dbReference>
<dbReference type="GO" id="GO:0019622">
    <property type="term" value="P:3-(3-hydroxy)phenylpropionate catabolic process"/>
    <property type="evidence" value="ECO:0007669"/>
    <property type="project" value="TreeGrafter"/>
</dbReference>
<sequence length="518" mass="57493">MSRTKQYDADIVIIGYGPGGVVAANVLGKLGVSAIALERYKDIYSRARAVTVNDWTMRIFQSLGLDAQMKKIMDVTHSLRWVDYQGGELMSMPFPPGEFGHAVSYAIYQPEMEKVLRTAAEKYLTVRVHYGDEMTGIVQDEDGVTVTVKSGDTGEIGQLRAKYALACDGGSSRTRELLGINLIGDTLPVRWVVIDCRVKRWWPNRHMLTFWSDKQRPVVDIALAMGNHRWEFPLNPGESEADFQTGEQLWKLLKSLGVTEEEVEIHQHAFYNHHVRHAERWREGRVFLCGDAAHLMPPWAGSGMQSCIRDTQNLCLKLVEVLAGRLPESVLDTYESERAPDVERYTQISVGMGRIIKRELSDGQIDAMMEAERTSGVLPVALRPPHYREGWLQIGKGSREVVGKLLPQPLVANCRGQLGLLDDLLGEGIVLLGAEVDPARRLNPEQMAAWKRLGARFVALRAVGQHARSDSDLIDIDGKMIAWLERNGVDVVAVRPDKIVMAASGNLAVPALASGAAP</sequence>
<gene>
    <name evidence="3" type="ORF">AMP9_4079</name>
</gene>
<evidence type="ECO:0000259" key="2">
    <source>
        <dbReference type="Pfam" id="PF01494"/>
    </source>
</evidence>
<dbReference type="InterPro" id="IPR036188">
    <property type="entry name" value="FAD/NAD-bd_sf"/>
</dbReference>
<dbReference type="PANTHER" id="PTHR43476:SF3">
    <property type="entry name" value="FAD-BINDING MONOOXYGENASE"/>
    <property type="match status" value="1"/>
</dbReference>
<accession>A0A484PAL4</accession>
<evidence type="ECO:0000256" key="1">
    <source>
        <dbReference type="ARBA" id="ARBA00023002"/>
    </source>
</evidence>
<dbReference type="PRINTS" id="PR00420">
    <property type="entry name" value="RNGMNOXGNASE"/>
</dbReference>
<proteinExistence type="predicted"/>
<dbReference type="NCBIfam" id="NF004829">
    <property type="entry name" value="PRK06183.1-3"/>
    <property type="match status" value="1"/>
</dbReference>
<name>A0A484PAL4_9ZZZZ</name>
<dbReference type="Gene3D" id="3.50.50.60">
    <property type="entry name" value="FAD/NAD(P)-binding domain"/>
    <property type="match status" value="1"/>
</dbReference>
<dbReference type="InterPro" id="IPR050631">
    <property type="entry name" value="PheA/TfdB_FAD_monoxygenase"/>
</dbReference>
<feature type="domain" description="FAD-binding" evidence="2">
    <location>
        <begin position="9"/>
        <end position="347"/>
    </location>
</feature>
<dbReference type="AlphaFoldDB" id="A0A484PAL4"/>